<reference evidence="1 2" key="1">
    <citation type="submission" date="2014-04" db="EMBL/GenBank/DDBJ databases">
        <title>Evolutionary Origins and Diversification of the Mycorrhizal Mutualists.</title>
        <authorList>
            <consortium name="DOE Joint Genome Institute"/>
            <consortium name="Mycorrhizal Genomics Consortium"/>
            <person name="Kohler A."/>
            <person name="Kuo A."/>
            <person name="Nagy L.G."/>
            <person name="Floudas D."/>
            <person name="Copeland A."/>
            <person name="Barry K.W."/>
            <person name="Cichocki N."/>
            <person name="Veneault-Fourrey C."/>
            <person name="LaButti K."/>
            <person name="Lindquist E.A."/>
            <person name="Lipzen A."/>
            <person name="Lundell T."/>
            <person name="Morin E."/>
            <person name="Murat C."/>
            <person name="Riley R."/>
            <person name="Ohm R."/>
            <person name="Sun H."/>
            <person name="Tunlid A."/>
            <person name="Henrissat B."/>
            <person name="Grigoriev I.V."/>
            <person name="Hibbett D.S."/>
            <person name="Martin F."/>
        </authorList>
    </citation>
    <scope>NUCLEOTIDE SEQUENCE [LARGE SCALE GENOMIC DNA]</scope>
    <source>
        <strain evidence="1 2">Koide BX008</strain>
    </source>
</reference>
<name>A0A0C2SCY8_AMAMK</name>
<dbReference type="InParanoid" id="A0A0C2SCY8"/>
<dbReference type="AlphaFoldDB" id="A0A0C2SCY8"/>
<evidence type="ECO:0000313" key="1">
    <source>
        <dbReference type="EMBL" id="KIL60860.1"/>
    </source>
</evidence>
<dbReference type="Proteomes" id="UP000054549">
    <property type="component" value="Unassembled WGS sequence"/>
</dbReference>
<dbReference type="EMBL" id="KN818292">
    <property type="protein sequence ID" value="KIL60860.1"/>
    <property type="molecule type" value="Genomic_DNA"/>
</dbReference>
<protein>
    <submittedName>
        <fullName evidence="1">Uncharacterized protein</fullName>
    </submittedName>
</protein>
<organism evidence="1 2">
    <name type="scientific">Amanita muscaria (strain Koide BX008)</name>
    <dbReference type="NCBI Taxonomy" id="946122"/>
    <lineage>
        <taxon>Eukaryota</taxon>
        <taxon>Fungi</taxon>
        <taxon>Dikarya</taxon>
        <taxon>Basidiomycota</taxon>
        <taxon>Agaricomycotina</taxon>
        <taxon>Agaricomycetes</taxon>
        <taxon>Agaricomycetidae</taxon>
        <taxon>Agaricales</taxon>
        <taxon>Pluteineae</taxon>
        <taxon>Amanitaceae</taxon>
        <taxon>Amanita</taxon>
    </lineage>
</organism>
<evidence type="ECO:0000313" key="2">
    <source>
        <dbReference type="Proteomes" id="UP000054549"/>
    </source>
</evidence>
<keyword evidence="2" id="KW-1185">Reference proteome</keyword>
<sequence length="164" mass="17940">MSLHRKSEISSVAMRCYERPHDAAQETGVMVKDARPLGSFVAVDAPWSPPSAPAVLTASEVDMCFESRLLTELSAAGVGSKEMIVVGLRDGVTCDLVHLAFVSRHRSHLQRRRDTSSERREYPTCDKRLRRSDGSVSCQDARVDGSMICKCGGGCRNLSEDIVA</sequence>
<proteinExistence type="predicted"/>
<dbReference type="HOGENOM" id="CLU_1618566_0_0_1"/>
<accession>A0A0C2SCY8</accession>
<gene>
    <name evidence="1" type="ORF">M378DRAFT_167680</name>
</gene>